<gene>
    <name evidence="8" type="ORF">MVLG_00856</name>
</gene>
<dbReference type="OrthoDB" id="425211at2759"/>
<dbReference type="EMBL" id="AEIJ01000075">
    <property type="status" value="NOT_ANNOTATED_CDS"/>
    <property type="molecule type" value="Genomic_DNA"/>
</dbReference>
<evidence type="ECO:0000256" key="1">
    <source>
        <dbReference type="ARBA" id="ARBA00005033"/>
    </source>
</evidence>
<dbReference type="InParanoid" id="U5H0C0"/>
<evidence type="ECO:0000313" key="9">
    <source>
        <dbReference type="EnsemblFungi" id="MVLG_00856T0"/>
    </source>
</evidence>
<evidence type="ECO:0000256" key="7">
    <source>
        <dbReference type="SAM" id="MobiDB-lite"/>
    </source>
</evidence>
<dbReference type="UniPathway" id="UPA00028">
    <property type="reaction ID" value="UER00003"/>
</dbReference>
<keyword evidence="4 6" id="KW-0808">Transferase</keyword>
<name>U5H0C0_USTV1</name>
<protein>
    <recommendedName>
        <fullName evidence="3 6">3-methyl-2-oxobutanoate hydroxymethyltransferase</fullName>
        <ecNumber evidence="3 6">2.1.2.11</ecNumber>
    </recommendedName>
</protein>
<dbReference type="AlphaFoldDB" id="U5H0C0"/>
<dbReference type="CDD" id="cd06557">
    <property type="entry name" value="KPHMT-like"/>
    <property type="match status" value="1"/>
</dbReference>
<sequence length="412" mass="43677">MSTGSVVHSLRTAFRSHQSWTGPVASTSRLISLVAPLTASAGADSVAPAKAARTTTTATAGARDFVACTCNPTRSAAMQTRSYSSRPTPRAASSPSSAAPRRKRTIMDLDKLKRQGIPITVLTAHDYSSARFIESSHASAPSSSSAEPGTASSAATSPRGIDVCLVGDSLAMVACGYPSTTDLSLDEMLYHCRSVARGCHSSLLVADLPFGTFHTSPEQCSQSAVRLIQEGQMDAVKLEGGQEVADLVQRLTSRGIPVMGHVGLTPQRQASLSGYRVQGKTVTSALKVYQDALAIQAAGAFAIVIEAVPSRLAAFISQRLHVPTIGIGGGKDCDGQVLVQLDMLGVSSLAKGPRFLKKYAEWEPQATQAIRQYVSEVRERSFPVEEEHGYPMPDEEWQGFLEAVGETGEPQK</sequence>
<comment type="catalytic activity">
    <reaction evidence="5 6">
        <text>(6R)-5,10-methylene-5,6,7,8-tetrahydrofolate + 3-methyl-2-oxobutanoate + H2O = 2-dehydropantoate + (6S)-5,6,7,8-tetrahydrofolate</text>
        <dbReference type="Rhea" id="RHEA:11824"/>
        <dbReference type="ChEBI" id="CHEBI:11561"/>
        <dbReference type="ChEBI" id="CHEBI:11851"/>
        <dbReference type="ChEBI" id="CHEBI:15377"/>
        <dbReference type="ChEBI" id="CHEBI:15636"/>
        <dbReference type="ChEBI" id="CHEBI:57453"/>
        <dbReference type="EC" id="2.1.2.11"/>
    </reaction>
</comment>
<accession>U5H0C0</accession>
<keyword evidence="10" id="KW-1185">Reference proteome</keyword>
<reference evidence="8 10" key="3">
    <citation type="journal article" date="2015" name="BMC Genomics">
        <title>Sex and parasites: genomic and transcriptomic analysis of Microbotryum lychnidis-dioicae, the biotrophic and plant-castrating anther smut fungus.</title>
        <authorList>
            <person name="Perlin M.H."/>
            <person name="Amselem J."/>
            <person name="Fontanillas E."/>
            <person name="Toh S.S."/>
            <person name="Chen Z."/>
            <person name="Goldberg J."/>
            <person name="Duplessis S."/>
            <person name="Henrissat B."/>
            <person name="Young S."/>
            <person name="Zeng Q."/>
            <person name="Aguileta G."/>
            <person name="Petit E."/>
            <person name="Badouin H."/>
            <person name="Andrews J."/>
            <person name="Razeeq D."/>
            <person name="Gabaldon T."/>
            <person name="Quesneville H."/>
            <person name="Giraud T."/>
            <person name="Hood M.E."/>
            <person name="Schultz D.J."/>
            <person name="Cuomo C.A."/>
        </authorList>
    </citation>
    <scope>NUCLEOTIDE SEQUENCE [LARGE SCALE GENOMIC DNA]</scope>
    <source>
        <strain evidence="8">P1A1 Lamole</strain>
        <strain evidence="10">p1A1 Lamole</strain>
    </source>
</reference>
<dbReference type="EMBL" id="GL541646">
    <property type="protein sequence ID" value="KDE09142.1"/>
    <property type="molecule type" value="Genomic_DNA"/>
</dbReference>
<dbReference type="GO" id="GO:0005739">
    <property type="term" value="C:mitochondrion"/>
    <property type="evidence" value="ECO:0007669"/>
    <property type="project" value="TreeGrafter"/>
</dbReference>
<dbReference type="Gene3D" id="3.20.20.60">
    <property type="entry name" value="Phosphoenolpyruvate-binding domains"/>
    <property type="match status" value="1"/>
</dbReference>
<dbReference type="Proteomes" id="UP000017200">
    <property type="component" value="Unassembled WGS sequence"/>
</dbReference>
<dbReference type="InterPro" id="IPR015813">
    <property type="entry name" value="Pyrv/PenolPyrv_kinase-like_dom"/>
</dbReference>
<dbReference type="HOGENOM" id="CLU_036645_0_2_1"/>
<dbReference type="GO" id="GO:0000287">
    <property type="term" value="F:magnesium ion binding"/>
    <property type="evidence" value="ECO:0007669"/>
    <property type="project" value="TreeGrafter"/>
</dbReference>
<dbReference type="InterPro" id="IPR003700">
    <property type="entry name" value="Pantoate_hydroxy_MeTrfase"/>
</dbReference>
<reference evidence="8" key="2">
    <citation type="submission" date="2010-11" db="EMBL/GenBank/DDBJ databases">
        <authorList>
            <consortium name="The Broad Institute Genome Sequencing Platform"/>
            <person name="Earl A."/>
            <person name="Ward D."/>
            <person name="Feldgarden M."/>
            <person name="Gevers D."/>
            <person name="Butler R."/>
            <person name="Young S.K."/>
            <person name="Zeng Q."/>
            <person name="Gargeya S."/>
            <person name="Fitzgerald M."/>
            <person name="Haas B."/>
            <person name="Abouelleil A."/>
            <person name="Alvarado L."/>
            <person name="Arachchi H.M."/>
            <person name="Berlin A."/>
            <person name="Brown A."/>
            <person name="Chapman S.B."/>
            <person name="Chen Z."/>
            <person name="Dunbar C."/>
            <person name="Freedman E."/>
            <person name="Gearin G."/>
            <person name="Gellesch M."/>
            <person name="Goldberg J."/>
            <person name="Griggs A."/>
            <person name="Gujja S."/>
            <person name="Heilman E."/>
            <person name="Heiman D."/>
            <person name="Howarth C."/>
            <person name="Larson L."/>
            <person name="Lui A."/>
            <person name="MacDonald P.J.P."/>
            <person name="Mehta T."/>
            <person name="Montmayeur A."/>
            <person name="Murphy C."/>
            <person name="Neiman D."/>
            <person name="Pearson M."/>
            <person name="Priest M."/>
            <person name="Roberts A."/>
            <person name="Saif S."/>
            <person name="Shea T."/>
            <person name="Shenoy N."/>
            <person name="Sisk P."/>
            <person name="Stolte C."/>
            <person name="Sykes S."/>
            <person name="White J."/>
            <person name="Yandava C."/>
            <person name="Wortman J."/>
            <person name="Nusbaum C."/>
            <person name="Birren B."/>
        </authorList>
    </citation>
    <scope>NUCLEOTIDE SEQUENCE</scope>
    <source>
        <strain evidence="8">P1A1 Lamole</strain>
    </source>
</reference>
<dbReference type="PANTHER" id="PTHR20881">
    <property type="entry name" value="3-METHYL-2-OXOBUTANOATE HYDROXYMETHYLTRANSFERASE"/>
    <property type="match status" value="1"/>
</dbReference>
<comment type="function">
    <text evidence="6">Catalyzes the reversible reaction in which hydroxymethyl group from 5,10-methylenetetrahydrofolate is transferred onto alpha-ketoisovalerate to form ketopantoate.</text>
</comment>
<dbReference type="PANTHER" id="PTHR20881:SF0">
    <property type="entry name" value="3-METHYL-2-OXOBUTANOATE HYDROXYMETHYLTRANSFERASE"/>
    <property type="match status" value="1"/>
</dbReference>
<dbReference type="NCBIfam" id="NF001452">
    <property type="entry name" value="PRK00311.1"/>
    <property type="match status" value="1"/>
</dbReference>
<dbReference type="GO" id="GO:0003864">
    <property type="term" value="F:3-methyl-2-oxobutanoate hydroxymethyltransferase activity"/>
    <property type="evidence" value="ECO:0007669"/>
    <property type="project" value="UniProtKB-EC"/>
</dbReference>
<evidence type="ECO:0000256" key="2">
    <source>
        <dbReference type="ARBA" id="ARBA00008676"/>
    </source>
</evidence>
<evidence type="ECO:0000313" key="10">
    <source>
        <dbReference type="Proteomes" id="UP000017200"/>
    </source>
</evidence>
<organism evidence="8">
    <name type="scientific">Microbotryum lychnidis-dioicae (strain p1A1 Lamole / MvSl-1064)</name>
    <name type="common">Anther smut fungus</name>
    <dbReference type="NCBI Taxonomy" id="683840"/>
    <lineage>
        <taxon>Eukaryota</taxon>
        <taxon>Fungi</taxon>
        <taxon>Dikarya</taxon>
        <taxon>Basidiomycota</taxon>
        <taxon>Pucciniomycotina</taxon>
        <taxon>Microbotryomycetes</taxon>
        <taxon>Microbotryales</taxon>
        <taxon>Microbotryaceae</taxon>
        <taxon>Microbotryum</taxon>
    </lineage>
</organism>
<dbReference type="EC" id="2.1.2.11" evidence="3 6"/>
<feature type="region of interest" description="Disordered" evidence="7">
    <location>
        <begin position="138"/>
        <end position="157"/>
    </location>
</feature>
<dbReference type="Pfam" id="PF02548">
    <property type="entry name" value="Pantoate_transf"/>
    <property type="match status" value="1"/>
</dbReference>
<keyword evidence="6" id="KW-0566">Pantothenate biosynthesis</keyword>
<dbReference type="EnsemblFungi" id="MVLG_00856T0">
    <property type="protein sequence ID" value="MVLG_00856T0"/>
    <property type="gene ID" value="MVLG_00856"/>
</dbReference>
<evidence type="ECO:0000256" key="5">
    <source>
        <dbReference type="ARBA" id="ARBA00049172"/>
    </source>
</evidence>
<comment type="pathway">
    <text evidence="1 6">Cofactor biosynthesis; (R)-pantothenate biosynthesis; (R)-pantoate from 3-methyl-2-oxobutanoate: step 1/2.</text>
</comment>
<reference evidence="9" key="4">
    <citation type="submission" date="2015-06" db="UniProtKB">
        <authorList>
            <consortium name="EnsemblFungi"/>
        </authorList>
    </citation>
    <scope>IDENTIFICATION</scope>
</reference>
<evidence type="ECO:0000256" key="4">
    <source>
        <dbReference type="ARBA" id="ARBA00022679"/>
    </source>
</evidence>
<reference evidence="10" key="1">
    <citation type="submission" date="2010-11" db="EMBL/GenBank/DDBJ databases">
        <title>The genome sequence of Microbotryum violaceum strain p1A1 Lamole.</title>
        <authorList>
            <person name="Cuomo C."/>
            <person name="Perlin M."/>
            <person name="Young S.K."/>
            <person name="Zeng Q."/>
            <person name="Gargeya S."/>
            <person name="Alvarado L."/>
            <person name="Berlin A."/>
            <person name="Chapman S.B."/>
            <person name="Chen Z."/>
            <person name="Freedman E."/>
            <person name="Gellesch M."/>
            <person name="Goldberg J."/>
            <person name="Griggs A."/>
            <person name="Gujja S."/>
            <person name="Heilman E."/>
            <person name="Heiman D."/>
            <person name="Howarth C."/>
            <person name="Mehta T."/>
            <person name="Neiman D."/>
            <person name="Pearson M."/>
            <person name="Roberts A."/>
            <person name="Saif S."/>
            <person name="Shea T."/>
            <person name="Shenoy N."/>
            <person name="Sisk P."/>
            <person name="Stolte C."/>
            <person name="Sykes S."/>
            <person name="White J."/>
            <person name="Yandava C."/>
            <person name="Haas B."/>
            <person name="Nusbaum C."/>
            <person name="Birren B."/>
        </authorList>
    </citation>
    <scope>NUCLEOTIDE SEQUENCE [LARGE SCALE GENOMIC DNA]</scope>
    <source>
        <strain evidence="10">p1A1 Lamole</strain>
    </source>
</reference>
<dbReference type="FunCoup" id="U5H0C0">
    <property type="interactions" value="308"/>
</dbReference>
<proteinExistence type="inferred from homology"/>
<feature type="region of interest" description="Disordered" evidence="7">
    <location>
        <begin position="76"/>
        <end position="106"/>
    </location>
</feature>
<dbReference type="InterPro" id="IPR040442">
    <property type="entry name" value="Pyrv_kinase-like_dom_sf"/>
</dbReference>
<comment type="similarity">
    <text evidence="2 6">Belongs to the PanB family.</text>
</comment>
<dbReference type="STRING" id="683840.U5H0C0"/>
<dbReference type="GO" id="GO:0015940">
    <property type="term" value="P:pantothenate biosynthetic process"/>
    <property type="evidence" value="ECO:0007669"/>
    <property type="project" value="UniProtKB-UniPathway"/>
</dbReference>
<feature type="compositionally biased region" description="Low complexity" evidence="7">
    <location>
        <begin position="80"/>
        <end position="99"/>
    </location>
</feature>
<dbReference type="NCBIfam" id="TIGR00222">
    <property type="entry name" value="panB"/>
    <property type="match status" value="1"/>
</dbReference>
<dbReference type="OMA" id="VLVWTDM"/>
<evidence type="ECO:0000313" key="8">
    <source>
        <dbReference type="EMBL" id="KDE09142.1"/>
    </source>
</evidence>
<dbReference type="HAMAP" id="MF_00156">
    <property type="entry name" value="PanB"/>
    <property type="match status" value="1"/>
</dbReference>
<evidence type="ECO:0000256" key="3">
    <source>
        <dbReference type="ARBA" id="ARBA00012618"/>
    </source>
</evidence>
<evidence type="ECO:0000256" key="6">
    <source>
        <dbReference type="RuleBase" id="RU362100"/>
    </source>
</evidence>
<dbReference type="FunFam" id="3.20.20.60:FF:000003">
    <property type="entry name" value="3-methyl-2-oxobutanoate hydroxymethyltransferase"/>
    <property type="match status" value="1"/>
</dbReference>
<dbReference type="SUPFAM" id="SSF51621">
    <property type="entry name" value="Phosphoenolpyruvate/pyruvate domain"/>
    <property type="match status" value="1"/>
</dbReference>